<dbReference type="OrthoDB" id="6345439at2759"/>
<keyword evidence="6" id="KW-1185">Reference proteome</keyword>
<proteinExistence type="predicted"/>
<keyword evidence="1" id="KW-0677">Repeat</keyword>
<dbReference type="InterPro" id="IPR035914">
    <property type="entry name" value="Sperma_CUB_dom_sf"/>
</dbReference>
<protein>
    <recommendedName>
        <fullName evidence="4">CUB domain-containing protein</fullName>
    </recommendedName>
</protein>
<dbReference type="InterPro" id="IPR000859">
    <property type="entry name" value="CUB_dom"/>
</dbReference>
<dbReference type="Pfam" id="PF00431">
    <property type="entry name" value="CUB"/>
    <property type="match status" value="1"/>
</dbReference>
<name>A0A812CJL6_ACAPH</name>
<dbReference type="EMBL" id="CAHIKZ030001603">
    <property type="protein sequence ID" value="CAE1269453.1"/>
    <property type="molecule type" value="Genomic_DNA"/>
</dbReference>
<reference evidence="5" key="1">
    <citation type="submission" date="2021-01" db="EMBL/GenBank/DDBJ databases">
        <authorList>
            <person name="Li R."/>
            <person name="Bekaert M."/>
        </authorList>
    </citation>
    <scope>NUCLEOTIDE SEQUENCE</scope>
    <source>
        <strain evidence="5">Farmed</strain>
    </source>
</reference>
<dbReference type="CDD" id="cd00041">
    <property type="entry name" value="CUB"/>
    <property type="match status" value="1"/>
</dbReference>
<evidence type="ECO:0000313" key="5">
    <source>
        <dbReference type="EMBL" id="CAE1269453.1"/>
    </source>
</evidence>
<evidence type="ECO:0000259" key="4">
    <source>
        <dbReference type="PROSITE" id="PS01180"/>
    </source>
</evidence>
<dbReference type="FunFam" id="2.60.120.290:FF:000005">
    <property type="entry name" value="Procollagen C-endopeptidase enhancer 1"/>
    <property type="match status" value="1"/>
</dbReference>
<comment type="caution">
    <text evidence="3">Lacks conserved residue(s) required for the propagation of feature annotation.</text>
</comment>
<evidence type="ECO:0000256" key="1">
    <source>
        <dbReference type="ARBA" id="ARBA00022737"/>
    </source>
</evidence>
<dbReference type="Proteomes" id="UP000597762">
    <property type="component" value="Unassembled WGS sequence"/>
</dbReference>
<dbReference type="PANTHER" id="PTHR24251:SF30">
    <property type="entry name" value="MEMBRANE FRIZZLED-RELATED PROTEIN"/>
    <property type="match status" value="1"/>
</dbReference>
<dbReference type="AlphaFoldDB" id="A0A812CJL6"/>
<evidence type="ECO:0000313" key="6">
    <source>
        <dbReference type="Proteomes" id="UP000597762"/>
    </source>
</evidence>
<keyword evidence="2" id="KW-1015">Disulfide bond</keyword>
<sequence length="255" mass="29387">MSIRLERELCLRYPSFVDDNSLPTSRLHISDNLAFMQENSIYLPKGNVSIVFGEVTTLIGSKICTATTSYTAHPYNWQIITSPYYPDRYLDGLSCNWLITTDDALEVVKLKVLDSELENSTVCSKDVVHVYDGGTPRSPLLGSWCNGDTPEFISTGRKMYITFSTDEKAHFRGFKAKFISEQKEIAEFRAERILHWEYFASMRMEAWKQKECILFFFFLSLLHIHLSHIWKGKARAEFCLDKKKLTMSSMVASIQ</sequence>
<dbReference type="Gene3D" id="2.60.120.290">
    <property type="entry name" value="Spermadhesin, CUB domain"/>
    <property type="match status" value="1"/>
</dbReference>
<evidence type="ECO:0000256" key="3">
    <source>
        <dbReference type="PROSITE-ProRule" id="PRU00059"/>
    </source>
</evidence>
<organism evidence="5 6">
    <name type="scientific">Acanthosepion pharaonis</name>
    <name type="common">Pharaoh cuttlefish</name>
    <name type="synonym">Sepia pharaonis</name>
    <dbReference type="NCBI Taxonomy" id="158019"/>
    <lineage>
        <taxon>Eukaryota</taxon>
        <taxon>Metazoa</taxon>
        <taxon>Spiralia</taxon>
        <taxon>Lophotrochozoa</taxon>
        <taxon>Mollusca</taxon>
        <taxon>Cephalopoda</taxon>
        <taxon>Coleoidea</taxon>
        <taxon>Decapodiformes</taxon>
        <taxon>Sepiida</taxon>
        <taxon>Sepiina</taxon>
        <taxon>Sepiidae</taxon>
        <taxon>Acanthosepion</taxon>
    </lineage>
</organism>
<dbReference type="PROSITE" id="PS01180">
    <property type="entry name" value="CUB"/>
    <property type="match status" value="1"/>
</dbReference>
<dbReference type="SMART" id="SM00042">
    <property type="entry name" value="CUB"/>
    <property type="match status" value="1"/>
</dbReference>
<feature type="domain" description="CUB" evidence="4">
    <location>
        <begin position="64"/>
        <end position="181"/>
    </location>
</feature>
<dbReference type="SUPFAM" id="SSF49854">
    <property type="entry name" value="Spermadhesin, CUB domain"/>
    <property type="match status" value="1"/>
</dbReference>
<evidence type="ECO:0000256" key="2">
    <source>
        <dbReference type="ARBA" id="ARBA00023157"/>
    </source>
</evidence>
<accession>A0A812CJL6</accession>
<gene>
    <name evidence="5" type="ORF">SPHA_36595</name>
</gene>
<comment type="caution">
    <text evidence="5">The sequence shown here is derived from an EMBL/GenBank/DDBJ whole genome shotgun (WGS) entry which is preliminary data.</text>
</comment>
<dbReference type="PANTHER" id="PTHR24251">
    <property type="entry name" value="OVOCHYMASE-RELATED"/>
    <property type="match status" value="1"/>
</dbReference>